<organism evidence="1 2">
    <name type="scientific">Methylophaga nitratireducenticrescens</name>
    <dbReference type="NCBI Taxonomy" id="754476"/>
    <lineage>
        <taxon>Bacteria</taxon>
        <taxon>Pseudomonadati</taxon>
        <taxon>Pseudomonadota</taxon>
        <taxon>Gammaproteobacteria</taxon>
        <taxon>Thiotrichales</taxon>
        <taxon>Piscirickettsiaceae</taxon>
        <taxon>Methylophaga</taxon>
    </lineage>
</organism>
<dbReference type="STRING" id="754476.Q7A_2696"/>
<dbReference type="EMBL" id="CP003390">
    <property type="protein sequence ID" value="AFI85484.1"/>
    <property type="molecule type" value="Genomic_DNA"/>
</dbReference>
<protein>
    <submittedName>
        <fullName evidence="1">Uncharacterized protein</fullName>
    </submittedName>
</protein>
<gene>
    <name evidence="1" type="ordered locus">Q7A_2696</name>
</gene>
<name>I1XM65_METNJ</name>
<dbReference type="Proteomes" id="UP000009144">
    <property type="component" value="Chromosome"/>
</dbReference>
<dbReference type="HOGENOM" id="CLU_3312593_0_0_6"/>
<sequence>MDSLLLEQTREPEENWTLNPKQKIFEFKALNIQKNDNQF</sequence>
<reference evidence="1 2" key="1">
    <citation type="journal article" date="2012" name="J. Bacteriol.">
        <title>Complete genome sequences of Methylophaga sp. strain JAM1 and Methylophaga sp. strain JAM7.</title>
        <authorList>
            <person name="Villeneuve C."/>
            <person name="Martineau C."/>
            <person name="Mauffrey F."/>
            <person name="Villemur R."/>
        </authorList>
    </citation>
    <scope>NUCLEOTIDE SEQUENCE [LARGE SCALE GENOMIC DNA]</scope>
    <source>
        <strain evidence="1 2">JAM1</strain>
    </source>
</reference>
<dbReference type="AlphaFoldDB" id="I1XM65"/>
<proteinExistence type="predicted"/>
<evidence type="ECO:0000313" key="1">
    <source>
        <dbReference type="EMBL" id="AFI85484.1"/>
    </source>
</evidence>
<reference evidence="1 2" key="2">
    <citation type="journal article" date="2013" name="Int. J. Syst. Evol. Microbiol.">
        <title>Methylophaga nitratireducenticrescens sp. nov. and Methylophaga frappieri sp. nov., isolated from the biofilm of the methanol-fed denitrification system treating the seawater at the Montreal Biodome.</title>
        <authorList>
            <person name="Villeneuve C."/>
            <person name="Martineau C."/>
            <person name="Mauffrey F."/>
            <person name="Villemur R."/>
        </authorList>
    </citation>
    <scope>NUCLEOTIDE SEQUENCE [LARGE SCALE GENOMIC DNA]</scope>
    <source>
        <strain evidence="1 2">JAM1</strain>
    </source>
</reference>
<evidence type="ECO:0000313" key="2">
    <source>
        <dbReference type="Proteomes" id="UP000009144"/>
    </source>
</evidence>
<accession>I1XM65</accession>
<dbReference type="PATRIC" id="fig|754476.3.peg.2644"/>
<keyword evidence="2" id="KW-1185">Reference proteome</keyword>